<evidence type="ECO:0000313" key="1">
    <source>
        <dbReference type="EMBL" id="PXX53881.1"/>
    </source>
</evidence>
<sequence length="111" mass="12462">MSRFYLEAHTPYPGHGVLVTKLGSGDVDELVEAARIRALQATEHTTMWLYDRSAVLFVVKGCGNSLVDMVDRWANDRPPLCPECGEQLHEAHMAGERAWYCHSCNFRARAA</sequence>
<proteinExistence type="predicted"/>
<gene>
    <name evidence="1" type="ORF">DFR70_1262</name>
</gene>
<reference evidence="1 2" key="1">
    <citation type="submission" date="2018-05" db="EMBL/GenBank/DDBJ databases">
        <title>Genomic Encyclopedia of Type Strains, Phase IV (KMG-IV): sequencing the most valuable type-strain genomes for metagenomic binning, comparative biology and taxonomic classification.</title>
        <authorList>
            <person name="Goeker M."/>
        </authorList>
    </citation>
    <scope>NUCLEOTIDE SEQUENCE [LARGE SCALE GENOMIC DNA]</scope>
    <source>
        <strain evidence="1 2">DSM 44704</strain>
    </source>
</reference>
<dbReference type="EMBL" id="QJKF01000026">
    <property type="protein sequence ID" value="PXX53881.1"/>
    <property type="molecule type" value="Genomic_DNA"/>
</dbReference>
<organism evidence="1 2">
    <name type="scientific">Nocardia tenerifensis</name>
    <dbReference type="NCBI Taxonomy" id="228006"/>
    <lineage>
        <taxon>Bacteria</taxon>
        <taxon>Bacillati</taxon>
        <taxon>Actinomycetota</taxon>
        <taxon>Actinomycetes</taxon>
        <taxon>Mycobacteriales</taxon>
        <taxon>Nocardiaceae</taxon>
        <taxon>Nocardia</taxon>
    </lineage>
</organism>
<dbReference type="Gene3D" id="2.10.290.10">
    <property type="entry name" value="YfgJ-like"/>
    <property type="match status" value="1"/>
</dbReference>
<dbReference type="OrthoDB" id="4559106at2"/>
<dbReference type="Proteomes" id="UP000247569">
    <property type="component" value="Unassembled WGS sequence"/>
</dbReference>
<dbReference type="AlphaFoldDB" id="A0A318K107"/>
<name>A0A318K107_9NOCA</name>
<evidence type="ECO:0000313" key="2">
    <source>
        <dbReference type="Proteomes" id="UP000247569"/>
    </source>
</evidence>
<dbReference type="InterPro" id="IPR029037">
    <property type="entry name" value="DUF1407/YfgJ-like_sf"/>
</dbReference>
<protein>
    <submittedName>
        <fullName evidence="1">Uncharacterized protein</fullName>
    </submittedName>
</protein>
<keyword evidence="2" id="KW-1185">Reference proteome</keyword>
<accession>A0A318K107</accession>
<dbReference type="RefSeq" id="WP_040742182.1">
    <property type="nucleotide sequence ID" value="NZ_QJKF01000026.1"/>
</dbReference>
<comment type="caution">
    <text evidence="1">The sequence shown here is derived from an EMBL/GenBank/DDBJ whole genome shotgun (WGS) entry which is preliminary data.</text>
</comment>